<sequence>MDCYDGHGIHDFILPKYEDLFNACSPENWSRWELTAPNAREVELSYIDKCFIEKIDLGASQQDSSSVCGPQASQQMAFSHNEPNYELQDLSSFEQIDDIFVYKQLYKHEPVMAWDSLFEGPPCVENSQRSFFLCPEKCCCNIPDQLQKDFEASTFVPCDSESKDCLDVEEPMFEELDAFEWCSRDETMDEQFSLEESILQNLETVIVQFNEKARICFRDALNRLARNTKQQAAGENQNQDLYMVKAIPQAVHGLTERSEEKEPMESETNIVDRAVANLLFNKMDLNLQHVLLQQSNRDEK</sequence>
<dbReference type="GO" id="GO:0007623">
    <property type="term" value="P:circadian rhythm"/>
    <property type="evidence" value="ECO:0007669"/>
    <property type="project" value="InterPro"/>
</dbReference>
<name>A0A445C0A1_ARAHY</name>
<organism evidence="1 2">
    <name type="scientific">Arachis hypogaea</name>
    <name type="common">Peanut</name>
    <dbReference type="NCBI Taxonomy" id="3818"/>
    <lineage>
        <taxon>Eukaryota</taxon>
        <taxon>Viridiplantae</taxon>
        <taxon>Streptophyta</taxon>
        <taxon>Embryophyta</taxon>
        <taxon>Tracheophyta</taxon>
        <taxon>Spermatophyta</taxon>
        <taxon>Magnoliopsida</taxon>
        <taxon>eudicotyledons</taxon>
        <taxon>Gunneridae</taxon>
        <taxon>Pentapetalae</taxon>
        <taxon>rosids</taxon>
        <taxon>fabids</taxon>
        <taxon>Fabales</taxon>
        <taxon>Fabaceae</taxon>
        <taxon>Papilionoideae</taxon>
        <taxon>50 kb inversion clade</taxon>
        <taxon>dalbergioids sensu lato</taxon>
        <taxon>Dalbergieae</taxon>
        <taxon>Pterocarpus clade</taxon>
        <taxon>Arachis</taxon>
    </lineage>
</organism>
<dbReference type="AlphaFoldDB" id="A0A445C0A1"/>
<gene>
    <name evidence="1" type="ORF">Ahy_A08g040571</name>
</gene>
<evidence type="ECO:0000313" key="1">
    <source>
        <dbReference type="EMBL" id="RYR44201.1"/>
    </source>
</evidence>
<proteinExistence type="predicted"/>
<dbReference type="STRING" id="3818.A0A445C0A1"/>
<reference evidence="1 2" key="1">
    <citation type="submission" date="2019-01" db="EMBL/GenBank/DDBJ databases">
        <title>Sequencing of cultivated peanut Arachis hypogaea provides insights into genome evolution and oil improvement.</title>
        <authorList>
            <person name="Chen X."/>
        </authorList>
    </citation>
    <scope>NUCLEOTIDE SEQUENCE [LARGE SCALE GENOMIC DNA]</scope>
    <source>
        <strain evidence="2">cv. Fuhuasheng</strain>
        <tissue evidence="1">Leaves</tissue>
    </source>
</reference>
<keyword evidence="2" id="KW-1185">Reference proteome</keyword>
<evidence type="ECO:0008006" key="3">
    <source>
        <dbReference type="Google" id="ProtNLM"/>
    </source>
</evidence>
<evidence type="ECO:0000313" key="2">
    <source>
        <dbReference type="Proteomes" id="UP000289738"/>
    </source>
</evidence>
<dbReference type="Proteomes" id="UP000289738">
    <property type="component" value="Chromosome A08"/>
</dbReference>
<protein>
    <recommendedName>
        <fullName evidence="3">Protein LNK3</fullName>
    </recommendedName>
</protein>
<accession>A0A445C0A1</accession>
<dbReference type="PANTHER" id="PTHR33334">
    <property type="entry name" value="PROTEIN LNK1"/>
    <property type="match status" value="1"/>
</dbReference>
<comment type="caution">
    <text evidence="1">The sequence shown here is derived from an EMBL/GenBank/DDBJ whole genome shotgun (WGS) entry which is preliminary data.</text>
</comment>
<dbReference type="InterPro" id="IPR039928">
    <property type="entry name" value="LNK"/>
</dbReference>
<dbReference type="EMBL" id="SDMP01000008">
    <property type="protein sequence ID" value="RYR44201.1"/>
    <property type="molecule type" value="Genomic_DNA"/>
</dbReference>
<dbReference type="GO" id="GO:0006355">
    <property type="term" value="P:regulation of DNA-templated transcription"/>
    <property type="evidence" value="ECO:0007669"/>
    <property type="project" value="InterPro"/>
</dbReference>
<dbReference type="PANTHER" id="PTHR33334:SF10">
    <property type="entry name" value="PROTEIN LNK4"/>
    <property type="match status" value="1"/>
</dbReference>